<organism evidence="6 7">
    <name type="scientific">Acetobacter tropicalis</name>
    <dbReference type="NCBI Taxonomy" id="104102"/>
    <lineage>
        <taxon>Bacteria</taxon>
        <taxon>Pseudomonadati</taxon>
        <taxon>Pseudomonadota</taxon>
        <taxon>Alphaproteobacteria</taxon>
        <taxon>Acetobacterales</taxon>
        <taxon>Acetobacteraceae</taxon>
        <taxon>Acetobacter</taxon>
    </lineage>
</organism>
<dbReference type="PANTHER" id="PTHR30126:SF40">
    <property type="entry name" value="HTH-TYPE TRANSCRIPTIONAL REGULATOR GLTR"/>
    <property type="match status" value="1"/>
</dbReference>
<keyword evidence="2" id="KW-0805">Transcription regulation</keyword>
<dbReference type="FunFam" id="1.10.10.10:FF:000001">
    <property type="entry name" value="LysR family transcriptional regulator"/>
    <property type="match status" value="1"/>
</dbReference>
<name>A0A252A4F7_9PROT</name>
<dbReference type="PROSITE" id="PS50931">
    <property type="entry name" value="HTH_LYSR"/>
    <property type="match status" value="1"/>
</dbReference>
<dbReference type="PANTHER" id="PTHR30126">
    <property type="entry name" value="HTH-TYPE TRANSCRIPTIONAL REGULATOR"/>
    <property type="match status" value="1"/>
</dbReference>
<reference evidence="6 7" key="1">
    <citation type="submission" date="2014-06" db="EMBL/GenBank/DDBJ databases">
        <authorList>
            <person name="Ju J."/>
            <person name="Zhang J."/>
        </authorList>
    </citation>
    <scope>NUCLEOTIDE SEQUENCE [LARGE SCALE GENOMIC DNA]</scope>
    <source>
        <strain evidence="6">DmW_042</strain>
    </source>
</reference>
<feature type="domain" description="HTH lysR-type" evidence="5">
    <location>
        <begin position="1"/>
        <end position="58"/>
    </location>
</feature>
<dbReference type="Gene3D" id="1.10.10.10">
    <property type="entry name" value="Winged helix-like DNA-binding domain superfamily/Winged helix DNA-binding domain"/>
    <property type="match status" value="1"/>
</dbReference>
<dbReference type="SUPFAM" id="SSF46785">
    <property type="entry name" value="Winged helix' DNA-binding domain"/>
    <property type="match status" value="1"/>
</dbReference>
<dbReference type="Pfam" id="PF00126">
    <property type="entry name" value="HTH_1"/>
    <property type="match status" value="1"/>
</dbReference>
<evidence type="ECO:0000256" key="4">
    <source>
        <dbReference type="ARBA" id="ARBA00023163"/>
    </source>
</evidence>
<gene>
    <name evidence="6" type="ORF">HC62_13320</name>
</gene>
<dbReference type="InterPro" id="IPR005119">
    <property type="entry name" value="LysR_subst-bd"/>
</dbReference>
<evidence type="ECO:0000313" key="7">
    <source>
        <dbReference type="Proteomes" id="UP000194565"/>
    </source>
</evidence>
<evidence type="ECO:0000256" key="3">
    <source>
        <dbReference type="ARBA" id="ARBA00023125"/>
    </source>
</evidence>
<comment type="similarity">
    <text evidence="1">Belongs to the LysR transcriptional regulatory family.</text>
</comment>
<dbReference type="SUPFAM" id="SSF53850">
    <property type="entry name" value="Periplasmic binding protein-like II"/>
    <property type="match status" value="1"/>
</dbReference>
<evidence type="ECO:0000256" key="1">
    <source>
        <dbReference type="ARBA" id="ARBA00009437"/>
    </source>
</evidence>
<dbReference type="EMBL" id="JOMM01000047">
    <property type="protein sequence ID" value="OUI84108.1"/>
    <property type="molecule type" value="Genomic_DNA"/>
</dbReference>
<accession>A0A252A4F7</accession>
<dbReference type="Pfam" id="PF03466">
    <property type="entry name" value="LysR_substrate"/>
    <property type="match status" value="1"/>
</dbReference>
<evidence type="ECO:0000256" key="2">
    <source>
        <dbReference type="ARBA" id="ARBA00023015"/>
    </source>
</evidence>
<evidence type="ECO:0000313" key="6">
    <source>
        <dbReference type="EMBL" id="OUI84108.1"/>
    </source>
</evidence>
<dbReference type="PRINTS" id="PR00039">
    <property type="entry name" value="HTHLYSR"/>
</dbReference>
<keyword evidence="4" id="KW-0804">Transcription</keyword>
<evidence type="ECO:0000259" key="5">
    <source>
        <dbReference type="PROSITE" id="PS50931"/>
    </source>
</evidence>
<dbReference type="RefSeq" id="WP_254907052.1">
    <property type="nucleotide sequence ID" value="NZ_JOMM01000047.1"/>
</dbReference>
<protein>
    <submittedName>
        <fullName evidence="6">Transcriptional regulator</fullName>
    </submittedName>
</protein>
<dbReference type="InterPro" id="IPR036388">
    <property type="entry name" value="WH-like_DNA-bd_sf"/>
</dbReference>
<proteinExistence type="inferred from homology"/>
<dbReference type="GO" id="GO:0000976">
    <property type="term" value="F:transcription cis-regulatory region binding"/>
    <property type="evidence" value="ECO:0007669"/>
    <property type="project" value="TreeGrafter"/>
</dbReference>
<dbReference type="InterPro" id="IPR036390">
    <property type="entry name" value="WH_DNA-bd_sf"/>
</dbReference>
<sequence length="301" mass="32403">MNSSDLQFFMAVFETGGIGKAADRLNTVQSNVTSRIQRLETELGVQLFKRHTRGVELTSAGSKLVPIAEQISNLLGSVKTAVHDDGTPQGKLTIGAMETTTAIRLPGLLSGYAKAFPQVDLALRTGTTAELTREVLEQKLDGAFVCGPTTHPRLRVERIYEEELVLLADSSVTDLSQIVALGEVSILVLRLGCSYRRKLEEILTSKGVSIARTSEFGTFEAIFSCVAAGLGITVVPRSMLPMIAARWALSTHSLPAGVASVETVFIRRASTYVPNALSRFIGHVQEANHLPASDGSFYQVA</sequence>
<dbReference type="Gene3D" id="3.40.190.290">
    <property type="match status" value="1"/>
</dbReference>
<dbReference type="GO" id="GO:0003700">
    <property type="term" value="F:DNA-binding transcription factor activity"/>
    <property type="evidence" value="ECO:0007669"/>
    <property type="project" value="InterPro"/>
</dbReference>
<dbReference type="InterPro" id="IPR000847">
    <property type="entry name" value="LysR_HTH_N"/>
</dbReference>
<comment type="caution">
    <text evidence="6">The sequence shown here is derived from an EMBL/GenBank/DDBJ whole genome shotgun (WGS) entry which is preliminary data.</text>
</comment>
<dbReference type="AlphaFoldDB" id="A0A252A4F7"/>
<keyword evidence="3" id="KW-0238">DNA-binding</keyword>
<dbReference type="Proteomes" id="UP000194565">
    <property type="component" value="Unassembled WGS sequence"/>
</dbReference>